<feature type="domain" description="Histidine kinase" evidence="24">
    <location>
        <begin position="870"/>
        <end position="1091"/>
    </location>
</feature>
<feature type="transmembrane region" description="Helical" evidence="23">
    <location>
        <begin position="12"/>
        <end position="35"/>
    </location>
</feature>
<dbReference type="GO" id="GO:0005886">
    <property type="term" value="C:plasma membrane"/>
    <property type="evidence" value="ECO:0007669"/>
    <property type="project" value="UniProtKB-SubCell"/>
</dbReference>
<dbReference type="EMBL" id="QXJC01000011">
    <property type="protein sequence ID" value="RID96991.1"/>
    <property type="molecule type" value="Genomic_DNA"/>
</dbReference>
<evidence type="ECO:0000256" key="23">
    <source>
        <dbReference type="SAM" id="Phobius"/>
    </source>
</evidence>
<dbReference type="InterPro" id="IPR036097">
    <property type="entry name" value="HisK_dim/P_sf"/>
</dbReference>
<dbReference type="Pfam" id="PF01627">
    <property type="entry name" value="Hpt"/>
    <property type="match status" value="1"/>
</dbReference>
<evidence type="ECO:0000256" key="14">
    <source>
        <dbReference type="ARBA" id="ARBA00023026"/>
    </source>
</evidence>
<feature type="domain" description="PAC" evidence="27">
    <location>
        <begin position="800"/>
        <end position="852"/>
    </location>
</feature>
<comment type="subcellular location">
    <subcellularLocation>
        <location evidence="2">Cell membrane</location>
        <topology evidence="2">Multi-pass membrane protein</topology>
    </subcellularLocation>
</comment>
<dbReference type="CDD" id="cd00082">
    <property type="entry name" value="HisKA"/>
    <property type="match status" value="1"/>
</dbReference>
<dbReference type="SUPFAM" id="SSF55874">
    <property type="entry name" value="ATPase domain of HSP90 chaperone/DNA topoisomerase II/histidine kinase"/>
    <property type="match status" value="1"/>
</dbReference>
<evidence type="ECO:0000313" key="29">
    <source>
        <dbReference type="EMBL" id="RID96991.1"/>
    </source>
</evidence>
<dbReference type="FunFam" id="1.10.287.130:FF:000002">
    <property type="entry name" value="Two-component osmosensing histidine kinase"/>
    <property type="match status" value="1"/>
</dbReference>
<evidence type="ECO:0000256" key="8">
    <source>
        <dbReference type="ARBA" id="ARBA00022729"/>
    </source>
</evidence>
<evidence type="ECO:0000259" key="26">
    <source>
        <dbReference type="PROSITE" id="PS50112"/>
    </source>
</evidence>
<evidence type="ECO:0000256" key="7">
    <source>
        <dbReference type="ARBA" id="ARBA00022692"/>
    </source>
</evidence>
<evidence type="ECO:0000256" key="20">
    <source>
        <dbReference type="PROSITE-ProRule" id="PRU00110"/>
    </source>
</evidence>
<dbReference type="InterPro" id="IPR003594">
    <property type="entry name" value="HATPase_dom"/>
</dbReference>
<evidence type="ECO:0000259" key="27">
    <source>
        <dbReference type="PROSITE" id="PS50113"/>
    </source>
</evidence>
<dbReference type="PROSITE" id="PS50110">
    <property type="entry name" value="RESPONSE_REGULATORY"/>
    <property type="match status" value="2"/>
</dbReference>
<keyword evidence="11" id="KW-0067">ATP-binding</keyword>
<name>A0A398C6C0_9BURK</name>
<dbReference type="PROSITE" id="PS50112">
    <property type="entry name" value="PAS"/>
    <property type="match status" value="2"/>
</dbReference>
<dbReference type="PRINTS" id="PR00344">
    <property type="entry name" value="BCTRLSENSOR"/>
</dbReference>
<dbReference type="FunFam" id="3.30.565.10:FF:000010">
    <property type="entry name" value="Sensor histidine kinase RcsC"/>
    <property type="match status" value="1"/>
</dbReference>
<organism evidence="29 30">
    <name type="scientific">Simplicispira hankyongi</name>
    <dbReference type="NCBI Taxonomy" id="2315688"/>
    <lineage>
        <taxon>Bacteria</taxon>
        <taxon>Pseudomonadati</taxon>
        <taxon>Pseudomonadota</taxon>
        <taxon>Betaproteobacteria</taxon>
        <taxon>Burkholderiales</taxon>
        <taxon>Comamonadaceae</taxon>
        <taxon>Simplicispira</taxon>
    </lineage>
</organism>
<dbReference type="InterPro" id="IPR013655">
    <property type="entry name" value="PAS_fold_3"/>
</dbReference>
<dbReference type="InterPro" id="IPR001789">
    <property type="entry name" value="Sig_transdc_resp-reg_receiver"/>
</dbReference>
<dbReference type="SUPFAM" id="SSF55785">
    <property type="entry name" value="PYP-like sensor domain (PAS domain)"/>
    <property type="match status" value="4"/>
</dbReference>
<evidence type="ECO:0000256" key="5">
    <source>
        <dbReference type="ARBA" id="ARBA00022553"/>
    </source>
</evidence>
<dbReference type="CDD" id="cd00088">
    <property type="entry name" value="HPT"/>
    <property type="match status" value="1"/>
</dbReference>
<keyword evidence="14" id="KW-0843">Virulence</keyword>
<evidence type="ECO:0000256" key="1">
    <source>
        <dbReference type="ARBA" id="ARBA00000085"/>
    </source>
</evidence>
<dbReference type="CDD" id="cd00130">
    <property type="entry name" value="PAS"/>
    <property type="match status" value="3"/>
</dbReference>
<dbReference type="Pfam" id="PF00072">
    <property type="entry name" value="Response_reg"/>
    <property type="match status" value="2"/>
</dbReference>
<keyword evidence="12 23" id="KW-1133">Transmembrane helix</keyword>
<evidence type="ECO:0000256" key="4">
    <source>
        <dbReference type="ARBA" id="ARBA00022475"/>
    </source>
</evidence>
<dbReference type="Gene3D" id="3.30.565.10">
    <property type="entry name" value="Histidine kinase-like ATPase, C-terminal domain"/>
    <property type="match status" value="1"/>
</dbReference>
<evidence type="ECO:0000256" key="12">
    <source>
        <dbReference type="ARBA" id="ARBA00022989"/>
    </source>
</evidence>
<comment type="function">
    <text evidence="16">Member of the two-component regulatory system BvgS/BvgA. Phosphorylates BvgA via a four-step phosphorelay in response to environmental signals.</text>
</comment>
<dbReference type="InterPro" id="IPR036890">
    <property type="entry name" value="HATPase_C_sf"/>
</dbReference>
<dbReference type="SMART" id="SM00073">
    <property type="entry name" value="HPT"/>
    <property type="match status" value="1"/>
</dbReference>
<dbReference type="InterPro" id="IPR036641">
    <property type="entry name" value="HPT_dom_sf"/>
</dbReference>
<dbReference type="EC" id="2.7.13.3" evidence="3"/>
<dbReference type="CDD" id="cd17546">
    <property type="entry name" value="REC_hyHK_CKI1_RcsC-like"/>
    <property type="match status" value="2"/>
</dbReference>
<dbReference type="PROSITE" id="PS50113">
    <property type="entry name" value="PAC"/>
    <property type="match status" value="2"/>
</dbReference>
<sequence length="1636" mass="178005">MLMGAPAEQRVPWFRGVVAVLLFSLVGAWLAVLALHEQRLAERQVLRQKVLSRASNVLAEHSTHSAVVGAVALMGLNEPLLKAVALGVRAPDAPAALGALAAARERFGLDGAYVINAHGIVVAHQTAGASSTGLDVGFRPYFQQAMRGQIGIYAAIGSKTNTRGLYIAAPLYAGSTVQTPILGAVMFKLPFAVVDAALAGTGLTALLLSPQGVVMASSRPEWLYALTPPLTQSRIDAIARLGQLGHYFDNGVASELPFSLGLSKVLIDGVPQAVEHQEMDWGDPGGPWSMVVLEDISQVMPWPVRLRYGGMAFVFLALLGLLVLELLRNRARIAATQQRLFVLGAALENSPLGVVVTDAQGVIEWVNPEFERNTGYCLDEVRGHKPSLLASGKTPMQTFNGMWAAVMTGHAWKGHFINRRKDGTEYHEEATLSPVRNARGVCVGMVGLHQEVSQRMREQEKLRRSERRLKELLEQQNAIFDNAPPVLLTCDGAMHLFNPAFVALLGGTPEQLQDQRVSMLFGSPEQHAAFAAYVAPQLAQGLPVRENWAVQRLDGRVIDVRMSGRAVHLDGYPNAALWVIEDVTEVHRAERTMRETSERLELVQEAGKTAVFDVDLRIGRCLWREKIEGVEGITERVFDDWRAIWLDRLWPADSAAAMARIDAALQGDTCSFHDAWRLQRLEEGVRWYACTAHIQRDGEGKAERIVGVIVDIDAYKKLEEQVAAQVQFQQVLMDTIPVPIFYKDDQGRYLGFNRAYEQAFGIRREDFLGRTVQSLVYLSQDARDRFEADAQAALQGGTAVHREIVMPQADGQPHHMLFWLQGFRRPDGAPGGVIGVFVDISDRERVQQELRHAKELAEEATALKSNFLANMSHEIRTPMNAIIGMSHLALRSGLNQRQHDYVSKIGQASQHLMGVINDILDFSRIEAGKLRIEAQPFVLDQVLGGVVDVVSHKASAQGLELICDVAPDVPPNLVGDALRIGQILINYTNNAIKFTERGEVGIVVRVQQRQGEQVLLRFEVRDTGIGLAPEQIERLFQSFQQADTSTTRRYGGTGLGLAISKSLAELMGGEVGVRSLPGQGSTFWFTVPVQRGAPARPLLPAPDLRGLRVLVVDDNAHAATVIAEMLQSMSFEVEQAHSGAEALRALQRATPQGQAFDLVVLDWQMPGMDGLELARRIGELRLPRLPRRVMVTGFGREDVLGSARRQGIEEVLIKPVSASVMFDTLMAVLGDHGELATDSVAAAPLSLACGSPQFAALRGARVLVVEDNELNQQVAREMLEEVGVVVEVASNGEEGVAMASARPFDLVLMDMQMPVMDGLEATRKLRAEPRLSALPVIAMTANALEADRERCLDAGMNDHLAKPMAAESLWKTLQRWLAPAARGAADTPATVDRPGAGAALDDTVLPAVPGLNLVQGLRSTMGRRALYAETLRRFLGSQEHAPARIGEALAAGHGEIALREAHTLRGLAGMVGATAVQDSAERLEEALRNGPQDDEAVRPLLEALKANVDQLVQSLQPWRGRVQGPAGGALPGAAAASLATGGSARQDPALREAINTALQQLHELLQRDDPAAVVFVQRHAALLQQALGSALPALQAHLEQFDYENALRLLDGQRVALAQAPGYPPRHRRKGSSHAT</sequence>
<dbReference type="InterPro" id="IPR029151">
    <property type="entry name" value="Sensor-like_sf"/>
</dbReference>
<comment type="subunit">
    <text evidence="17">At low DSF concentrations, interacts with RpfF.</text>
</comment>
<evidence type="ECO:0000256" key="3">
    <source>
        <dbReference type="ARBA" id="ARBA00012438"/>
    </source>
</evidence>
<evidence type="ECO:0000313" key="30">
    <source>
        <dbReference type="Proteomes" id="UP000266302"/>
    </source>
</evidence>
<dbReference type="OrthoDB" id="5290456at2"/>
<evidence type="ECO:0000256" key="18">
    <source>
        <dbReference type="ARBA" id="ARBA00068150"/>
    </source>
</evidence>
<keyword evidence="30" id="KW-1185">Reference proteome</keyword>
<evidence type="ECO:0000256" key="9">
    <source>
        <dbReference type="ARBA" id="ARBA00022741"/>
    </source>
</evidence>
<dbReference type="SMART" id="SM00387">
    <property type="entry name" value="HATPase_c"/>
    <property type="match status" value="1"/>
</dbReference>
<evidence type="ECO:0000256" key="15">
    <source>
        <dbReference type="ARBA" id="ARBA00023136"/>
    </source>
</evidence>
<dbReference type="Gene3D" id="1.20.120.160">
    <property type="entry name" value="HPT domain"/>
    <property type="match status" value="1"/>
</dbReference>
<keyword evidence="5 21" id="KW-0597">Phosphoprotein</keyword>
<evidence type="ECO:0000256" key="22">
    <source>
        <dbReference type="SAM" id="Coils"/>
    </source>
</evidence>
<dbReference type="InterPro" id="IPR013656">
    <property type="entry name" value="PAS_4"/>
</dbReference>
<proteinExistence type="predicted"/>
<feature type="modified residue" description="4-aspartylphosphate" evidence="21">
    <location>
        <position position="1162"/>
    </location>
</feature>
<keyword evidence="10" id="KW-0418">Kinase</keyword>
<feature type="modified residue" description="Phosphohistidine" evidence="20">
    <location>
        <position position="1462"/>
    </location>
</feature>
<dbReference type="SMART" id="SM00091">
    <property type="entry name" value="PAS"/>
    <property type="match status" value="4"/>
</dbReference>
<dbReference type="NCBIfam" id="TIGR00229">
    <property type="entry name" value="sensory_box"/>
    <property type="match status" value="3"/>
</dbReference>
<dbReference type="InterPro" id="IPR011006">
    <property type="entry name" value="CheY-like_superfamily"/>
</dbReference>
<dbReference type="Pfam" id="PF02518">
    <property type="entry name" value="HATPase_c"/>
    <property type="match status" value="1"/>
</dbReference>
<dbReference type="SMART" id="SM00086">
    <property type="entry name" value="PAC"/>
    <property type="match status" value="4"/>
</dbReference>
<dbReference type="PROSITE" id="PS50894">
    <property type="entry name" value="HPT"/>
    <property type="match status" value="1"/>
</dbReference>
<evidence type="ECO:0000259" key="28">
    <source>
        <dbReference type="PROSITE" id="PS50894"/>
    </source>
</evidence>
<dbReference type="SUPFAM" id="SSF103190">
    <property type="entry name" value="Sensory domain-like"/>
    <property type="match status" value="1"/>
</dbReference>
<keyword evidence="7 23" id="KW-0812">Transmembrane</keyword>
<dbReference type="Gene3D" id="1.10.287.130">
    <property type="match status" value="1"/>
</dbReference>
<dbReference type="GO" id="GO:0005524">
    <property type="term" value="F:ATP binding"/>
    <property type="evidence" value="ECO:0007669"/>
    <property type="project" value="UniProtKB-KW"/>
</dbReference>
<accession>A0A398C6C0</accession>
<feature type="domain" description="Response regulatory" evidence="25">
    <location>
        <begin position="1261"/>
        <end position="1377"/>
    </location>
</feature>
<keyword evidence="9" id="KW-0547">Nucleotide-binding</keyword>
<evidence type="ECO:0000256" key="13">
    <source>
        <dbReference type="ARBA" id="ARBA00023012"/>
    </source>
</evidence>
<dbReference type="PROSITE" id="PS50109">
    <property type="entry name" value="HIS_KIN"/>
    <property type="match status" value="1"/>
</dbReference>
<feature type="transmembrane region" description="Helical" evidence="23">
    <location>
        <begin position="308"/>
        <end position="327"/>
    </location>
</feature>
<dbReference type="SUPFAM" id="SSF47384">
    <property type="entry name" value="Homodimeric domain of signal transducing histidine kinase"/>
    <property type="match status" value="1"/>
</dbReference>
<keyword evidence="13" id="KW-0902">Two-component regulatory system</keyword>
<dbReference type="Gene3D" id="3.30.450.20">
    <property type="entry name" value="PAS domain"/>
    <property type="match status" value="6"/>
</dbReference>
<dbReference type="SUPFAM" id="SSF52172">
    <property type="entry name" value="CheY-like"/>
    <property type="match status" value="2"/>
</dbReference>
<feature type="domain" description="PAS" evidence="26">
    <location>
        <begin position="346"/>
        <end position="383"/>
    </location>
</feature>
<keyword evidence="6" id="KW-0808">Transferase</keyword>
<evidence type="ECO:0000256" key="2">
    <source>
        <dbReference type="ARBA" id="ARBA00004651"/>
    </source>
</evidence>
<dbReference type="Pfam" id="PF08448">
    <property type="entry name" value="PAS_4"/>
    <property type="match status" value="2"/>
</dbReference>
<keyword evidence="22" id="KW-0175">Coiled coil</keyword>
<dbReference type="Proteomes" id="UP000266302">
    <property type="component" value="Unassembled WGS sequence"/>
</dbReference>
<keyword evidence="8" id="KW-0732">Signal</keyword>
<keyword evidence="4" id="KW-1003">Cell membrane</keyword>
<keyword evidence="15 23" id="KW-0472">Membrane</keyword>
<evidence type="ECO:0000256" key="6">
    <source>
        <dbReference type="ARBA" id="ARBA00022679"/>
    </source>
</evidence>
<dbReference type="SUPFAM" id="SSF47226">
    <property type="entry name" value="Histidine-containing phosphotransfer domain, HPT domain"/>
    <property type="match status" value="1"/>
</dbReference>
<feature type="domain" description="PAC" evidence="27">
    <location>
        <begin position="410"/>
        <end position="464"/>
    </location>
</feature>
<evidence type="ECO:0000256" key="16">
    <source>
        <dbReference type="ARBA" id="ARBA00058004"/>
    </source>
</evidence>
<evidence type="ECO:0000256" key="11">
    <source>
        <dbReference type="ARBA" id="ARBA00022840"/>
    </source>
</evidence>
<dbReference type="SMART" id="SM00448">
    <property type="entry name" value="REC"/>
    <property type="match status" value="2"/>
</dbReference>
<feature type="modified residue" description="4-aspartylphosphate" evidence="21">
    <location>
        <position position="1310"/>
    </location>
</feature>
<dbReference type="Pfam" id="PF08447">
    <property type="entry name" value="PAS_3"/>
    <property type="match status" value="1"/>
</dbReference>
<dbReference type="CDD" id="cd16922">
    <property type="entry name" value="HATPase_EvgS-ArcB-TorS-like"/>
    <property type="match status" value="1"/>
</dbReference>
<dbReference type="InterPro" id="IPR008207">
    <property type="entry name" value="Sig_transdc_His_kin_Hpt_dom"/>
</dbReference>
<dbReference type="InterPro" id="IPR003661">
    <property type="entry name" value="HisK_dim/P_dom"/>
</dbReference>
<dbReference type="InterPro" id="IPR004358">
    <property type="entry name" value="Sig_transdc_His_kin-like_C"/>
</dbReference>
<evidence type="ECO:0000259" key="24">
    <source>
        <dbReference type="PROSITE" id="PS50109"/>
    </source>
</evidence>
<dbReference type="InterPro" id="IPR000700">
    <property type="entry name" value="PAS-assoc_C"/>
</dbReference>
<dbReference type="PANTHER" id="PTHR45339">
    <property type="entry name" value="HYBRID SIGNAL TRANSDUCTION HISTIDINE KINASE J"/>
    <property type="match status" value="1"/>
</dbReference>
<dbReference type="PANTHER" id="PTHR45339:SF1">
    <property type="entry name" value="HYBRID SIGNAL TRANSDUCTION HISTIDINE KINASE J"/>
    <property type="match status" value="1"/>
</dbReference>
<evidence type="ECO:0000256" key="10">
    <source>
        <dbReference type="ARBA" id="ARBA00022777"/>
    </source>
</evidence>
<dbReference type="Pfam" id="PF00512">
    <property type="entry name" value="HisKA"/>
    <property type="match status" value="1"/>
</dbReference>
<dbReference type="InterPro" id="IPR005467">
    <property type="entry name" value="His_kinase_dom"/>
</dbReference>
<dbReference type="RefSeq" id="WP_119110416.1">
    <property type="nucleotide sequence ID" value="NZ_QXJC01000011.1"/>
</dbReference>
<dbReference type="SMART" id="SM00388">
    <property type="entry name" value="HisKA"/>
    <property type="match status" value="1"/>
</dbReference>
<feature type="domain" description="HPt" evidence="28">
    <location>
        <begin position="1423"/>
        <end position="1518"/>
    </location>
</feature>
<dbReference type="Pfam" id="PF13426">
    <property type="entry name" value="PAS_9"/>
    <property type="match status" value="1"/>
</dbReference>
<dbReference type="InterPro" id="IPR001610">
    <property type="entry name" value="PAC"/>
</dbReference>
<evidence type="ECO:0000256" key="21">
    <source>
        <dbReference type="PROSITE-ProRule" id="PRU00169"/>
    </source>
</evidence>
<feature type="coiled-coil region" evidence="22">
    <location>
        <begin position="455"/>
        <end position="482"/>
    </location>
</feature>
<evidence type="ECO:0000256" key="19">
    <source>
        <dbReference type="ARBA" id="ARBA00070152"/>
    </source>
</evidence>
<dbReference type="InterPro" id="IPR035965">
    <property type="entry name" value="PAS-like_dom_sf"/>
</dbReference>
<comment type="caution">
    <text evidence="29">The sequence shown here is derived from an EMBL/GenBank/DDBJ whole genome shotgun (WGS) entry which is preliminary data.</text>
</comment>
<reference evidence="29 30" key="1">
    <citation type="submission" date="2018-09" db="EMBL/GenBank/DDBJ databases">
        <title>Draft genome of Simplicispira sp. NY-02.</title>
        <authorList>
            <person name="Im W.T."/>
        </authorList>
    </citation>
    <scope>NUCLEOTIDE SEQUENCE [LARGE SCALE GENOMIC DNA]</scope>
    <source>
        <strain evidence="29 30">NY-02</strain>
    </source>
</reference>
<comment type="catalytic activity">
    <reaction evidence="1">
        <text>ATP + protein L-histidine = ADP + protein N-phospho-L-histidine.</text>
        <dbReference type="EC" id="2.7.13.3"/>
    </reaction>
</comment>
<dbReference type="InterPro" id="IPR000014">
    <property type="entry name" value="PAS"/>
</dbReference>
<evidence type="ECO:0000259" key="25">
    <source>
        <dbReference type="PROSITE" id="PS50110"/>
    </source>
</evidence>
<dbReference type="Gene3D" id="3.40.50.2300">
    <property type="match status" value="2"/>
</dbReference>
<feature type="domain" description="PAS" evidence="26">
    <location>
        <begin position="732"/>
        <end position="797"/>
    </location>
</feature>
<dbReference type="GO" id="GO:0000155">
    <property type="term" value="F:phosphorelay sensor kinase activity"/>
    <property type="evidence" value="ECO:0007669"/>
    <property type="project" value="InterPro"/>
</dbReference>
<evidence type="ECO:0000256" key="17">
    <source>
        <dbReference type="ARBA" id="ARBA00064003"/>
    </source>
</evidence>
<feature type="domain" description="Response regulatory" evidence="25">
    <location>
        <begin position="1108"/>
        <end position="1229"/>
    </location>
</feature>
<gene>
    <name evidence="29" type="ORF">D3F03_15850</name>
</gene>
<protein>
    <recommendedName>
        <fullName evidence="18">Sensory/regulatory protein RpfC</fullName>
        <ecNumber evidence="3">2.7.13.3</ecNumber>
    </recommendedName>
    <alternativeName>
        <fullName evidence="19">Virulence sensor protein BvgS</fullName>
    </alternativeName>
</protein>